<comment type="similarity">
    <text evidence="1">Belongs to the sigma-70 factor family. ECF subfamily.</text>
</comment>
<dbReference type="OrthoDB" id="9795666at2"/>
<keyword evidence="5" id="KW-0804">Transcription</keyword>
<comment type="caution">
    <text evidence="8">The sequence shown here is derived from an EMBL/GenBank/DDBJ whole genome shotgun (WGS) entry which is preliminary data.</text>
</comment>
<sequence>MNELEKMYRDIQPKVFAFFYIKLGDRALAEDLTHDVFYAAVKGFPSFAGDSSLSTWIFSIAKNRLKKHFRSKKYTAGLTEQLSNEESPTPSSPEEIYILKEGSRDLVAHINKLEPPLIREIVILRIYAELSFKEIGRLIGKSENFARVTFHRTKIRLKKEMRVSDE</sequence>
<evidence type="ECO:0000313" key="10">
    <source>
        <dbReference type="Proteomes" id="UP000680670"/>
    </source>
</evidence>
<evidence type="ECO:0000259" key="6">
    <source>
        <dbReference type="Pfam" id="PF04542"/>
    </source>
</evidence>
<dbReference type="Pfam" id="PF04542">
    <property type="entry name" value="Sigma70_r2"/>
    <property type="match status" value="1"/>
</dbReference>
<evidence type="ECO:0000256" key="2">
    <source>
        <dbReference type="ARBA" id="ARBA00023015"/>
    </source>
</evidence>
<reference evidence="8 9" key="1">
    <citation type="submission" date="2018-12" db="EMBL/GenBank/DDBJ databases">
        <authorList>
            <person name="Sun L."/>
            <person name="Chen Z."/>
        </authorList>
    </citation>
    <scope>NUCLEOTIDE SEQUENCE [LARGE SCALE GENOMIC DNA]</scope>
    <source>
        <strain evidence="8 9">LMG 29736</strain>
    </source>
</reference>
<evidence type="ECO:0000256" key="4">
    <source>
        <dbReference type="ARBA" id="ARBA00023125"/>
    </source>
</evidence>
<dbReference type="InterPro" id="IPR036388">
    <property type="entry name" value="WH-like_DNA-bd_sf"/>
</dbReference>
<evidence type="ECO:0000256" key="3">
    <source>
        <dbReference type="ARBA" id="ARBA00023082"/>
    </source>
</evidence>
<reference evidence="7 10" key="2">
    <citation type="submission" date="2021-03" db="EMBL/GenBank/DDBJ databases">
        <title>Antimicrobial resistance genes in bacteria isolated from Japanese honey, and their potential for conferring macrolide and lincosamide resistance in the American foulbrood pathogen Paenibacillus larvae.</title>
        <authorList>
            <person name="Okamoto M."/>
            <person name="Kumagai M."/>
            <person name="Kanamori H."/>
            <person name="Takamatsu D."/>
        </authorList>
    </citation>
    <scope>NUCLEOTIDE SEQUENCE [LARGE SCALE GENOMIC DNA]</scope>
    <source>
        <strain evidence="7 10">J6TS1</strain>
    </source>
</reference>
<dbReference type="Proteomes" id="UP000680670">
    <property type="component" value="Unassembled WGS sequence"/>
</dbReference>
<protein>
    <submittedName>
        <fullName evidence="7">DNA-directed RNA polymerase sigma-70 factor</fullName>
    </submittedName>
    <submittedName>
        <fullName evidence="8">Sigma-70 family RNA polymerase sigma factor</fullName>
    </submittedName>
</protein>
<dbReference type="EMBL" id="QYTW02000031">
    <property type="protein sequence ID" value="RST57574.1"/>
    <property type="molecule type" value="Genomic_DNA"/>
</dbReference>
<dbReference type="PANTHER" id="PTHR43133">
    <property type="entry name" value="RNA POLYMERASE ECF-TYPE SIGMA FACTO"/>
    <property type="match status" value="1"/>
</dbReference>
<dbReference type="PANTHER" id="PTHR43133:SF8">
    <property type="entry name" value="RNA POLYMERASE SIGMA FACTOR HI_1459-RELATED"/>
    <property type="match status" value="1"/>
</dbReference>
<feature type="domain" description="RNA polymerase sigma-70 region 2" evidence="6">
    <location>
        <begin position="7"/>
        <end position="73"/>
    </location>
</feature>
<dbReference type="EMBL" id="BORJ01000003">
    <property type="protein sequence ID" value="GIN95520.1"/>
    <property type="molecule type" value="Genomic_DNA"/>
</dbReference>
<evidence type="ECO:0000313" key="8">
    <source>
        <dbReference type="EMBL" id="RST57574.1"/>
    </source>
</evidence>
<evidence type="ECO:0000256" key="5">
    <source>
        <dbReference type="ARBA" id="ARBA00023163"/>
    </source>
</evidence>
<dbReference type="GO" id="GO:0016987">
    <property type="term" value="F:sigma factor activity"/>
    <property type="evidence" value="ECO:0007669"/>
    <property type="project" value="UniProtKB-KW"/>
</dbReference>
<name>A0A429X269_SIMTE</name>
<dbReference type="Gene3D" id="1.10.10.10">
    <property type="entry name" value="Winged helix-like DNA-binding domain superfamily/Winged helix DNA-binding domain"/>
    <property type="match status" value="1"/>
</dbReference>
<dbReference type="InterPro" id="IPR013325">
    <property type="entry name" value="RNA_pol_sigma_r2"/>
</dbReference>
<evidence type="ECO:0000313" key="9">
    <source>
        <dbReference type="Proteomes" id="UP000287296"/>
    </source>
</evidence>
<dbReference type="GO" id="GO:0006352">
    <property type="term" value="P:DNA-templated transcription initiation"/>
    <property type="evidence" value="ECO:0007669"/>
    <property type="project" value="InterPro"/>
</dbReference>
<dbReference type="SUPFAM" id="SSF88659">
    <property type="entry name" value="Sigma3 and sigma4 domains of RNA polymerase sigma factors"/>
    <property type="match status" value="1"/>
</dbReference>
<evidence type="ECO:0000313" key="7">
    <source>
        <dbReference type="EMBL" id="GIN95520.1"/>
    </source>
</evidence>
<dbReference type="GO" id="GO:0003677">
    <property type="term" value="F:DNA binding"/>
    <property type="evidence" value="ECO:0007669"/>
    <property type="project" value="UniProtKB-KW"/>
</dbReference>
<keyword evidence="3" id="KW-0731">Sigma factor</keyword>
<dbReference type="NCBIfam" id="TIGR02937">
    <property type="entry name" value="sigma70-ECF"/>
    <property type="match status" value="1"/>
</dbReference>
<evidence type="ECO:0000256" key="1">
    <source>
        <dbReference type="ARBA" id="ARBA00010641"/>
    </source>
</evidence>
<dbReference type="InterPro" id="IPR014284">
    <property type="entry name" value="RNA_pol_sigma-70_dom"/>
</dbReference>
<dbReference type="InterPro" id="IPR039425">
    <property type="entry name" value="RNA_pol_sigma-70-like"/>
</dbReference>
<dbReference type="RefSeq" id="WP_120118228.1">
    <property type="nucleotide sequence ID" value="NZ_BORI01000005.1"/>
</dbReference>
<dbReference type="SUPFAM" id="SSF88946">
    <property type="entry name" value="Sigma2 domain of RNA polymerase sigma factors"/>
    <property type="match status" value="1"/>
</dbReference>
<dbReference type="Proteomes" id="UP000287296">
    <property type="component" value="Unassembled WGS sequence"/>
</dbReference>
<dbReference type="GO" id="GO:0000428">
    <property type="term" value="C:DNA-directed RNA polymerase complex"/>
    <property type="evidence" value="ECO:0007669"/>
    <property type="project" value="UniProtKB-KW"/>
</dbReference>
<proteinExistence type="inferred from homology"/>
<dbReference type="InterPro" id="IPR013324">
    <property type="entry name" value="RNA_pol_sigma_r3/r4-like"/>
</dbReference>
<keyword evidence="7" id="KW-0240">DNA-directed RNA polymerase</keyword>
<accession>A0A429X269</accession>
<dbReference type="InterPro" id="IPR007627">
    <property type="entry name" value="RNA_pol_sigma70_r2"/>
</dbReference>
<dbReference type="Gene3D" id="1.10.1740.10">
    <property type="match status" value="1"/>
</dbReference>
<keyword evidence="10" id="KW-1185">Reference proteome</keyword>
<keyword evidence="2" id="KW-0805">Transcription regulation</keyword>
<gene>
    <name evidence="8" type="ORF">D5F11_021895</name>
    <name evidence="7" type="ORF">J6TS1_13900</name>
</gene>
<keyword evidence="4" id="KW-0238">DNA-binding</keyword>
<organism evidence="8 9">
    <name type="scientific">Siminovitchia terrae</name>
    <name type="common">Bacillus terrae</name>
    <dbReference type="NCBI Taxonomy" id="1914933"/>
    <lineage>
        <taxon>Bacteria</taxon>
        <taxon>Bacillati</taxon>
        <taxon>Bacillota</taxon>
        <taxon>Bacilli</taxon>
        <taxon>Bacillales</taxon>
        <taxon>Bacillaceae</taxon>
        <taxon>Siminovitchia</taxon>
    </lineage>
</organism>
<dbReference type="AlphaFoldDB" id="A0A429X269"/>